<dbReference type="RefSeq" id="WP_007569804.1">
    <property type="nucleotide sequence ID" value="NZ_AGUD01000004.1"/>
</dbReference>
<comment type="caution">
    <text evidence="2">The sequence shown here is derived from an EMBL/GenBank/DDBJ whole genome shotgun (WGS) entry which is preliminary data.</text>
</comment>
<dbReference type="GO" id="GO:0003700">
    <property type="term" value="F:DNA-binding transcription factor activity"/>
    <property type="evidence" value="ECO:0007669"/>
    <property type="project" value="InterPro"/>
</dbReference>
<protein>
    <submittedName>
        <fullName evidence="2">Transcriptional regulator MarR family</fullName>
    </submittedName>
</protein>
<dbReference type="InterPro" id="IPR036388">
    <property type="entry name" value="WH-like_DNA-bd_sf"/>
</dbReference>
<dbReference type="EMBL" id="AGUD01000004">
    <property type="protein sequence ID" value="EHN13002.1"/>
    <property type="molecule type" value="Genomic_DNA"/>
</dbReference>
<dbReference type="AlphaFoldDB" id="H0E043"/>
<evidence type="ECO:0000313" key="3">
    <source>
        <dbReference type="Proteomes" id="UP000005143"/>
    </source>
</evidence>
<evidence type="ECO:0000259" key="1">
    <source>
        <dbReference type="PROSITE" id="PS50995"/>
    </source>
</evidence>
<dbReference type="PRINTS" id="PR00598">
    <property type="entry name" value="HTHMARR"/>
</dbReference>
<dbReference type="InterPro" id="IPR036390">
    <property type="entry name" value="WH_DNA-bd_sf"/>
</dbReference>
<dbReference type="Pfam" id="PF01047">
    <property type="entry name" value="MarR"/>
    <property type="match status" value="1"/>
</dbReference>
<dbReference type="SUPFAM" id="SSF46785">
    <property type="entry name" value="Winged helix' DNA-binding domain"/>
    <property type="match status" value="1"/>
</dbReference>
<name>H0E043_9ACTN</name>
<accession>H0E043</accession>
<feature type="domain" description="HTH marR-type" evidence="1">
    <location>
        <begin position="17"/>
        <end position="160"/>
    </location>
</feature>
<dbReference type="SMART" id="SM00347">
    <property type="entry name" value="HTH_MARR"/>
    <property type="match status" value="1"/>
</dbReference>
<dbReference type="Gene3D" id="1.10.10.10">
    <property type="entry name" value="Winged helix-like DNA-binding domain superfamily/Winged helix DNA-binding domain"/>
    <property type="match status" value="1"/>
</dbReference>
<evidence type="ECO:0000313" key="2">
    <source>
        <dbReference type="EMBL" id="EHN13002.1"/>
    </source>
</evidence>
<dbReference type="InterPro" id="IPR000835">
    <property type="entry name" value="HTH_MarR-typ"/>
</dbReference>
<dbReference type="OrthoDB" id="5243957at2"/>
<dbReference type="InterPro" id="IPR039422">
    <property type="entry name" value="MarR/SlyA-like"/>
</dbReference>
<dbReference type="Proteomes" id="UP000005143">
    <property type="component" value="Unassembled WGS sequence"/>
</dbReference>
<dbReference type="GO" id="GO:0006950">
    <property type="term" value="P:response to stress"/>
    <property type="evidence" value="ECO:0007669"/>
    <property type="project" value="TreeGrafter"/>
</dbReference>
<keyword evidence="3" id="KW-1185">Reference proteome</keyword>
<gene>
    <name evidence="2" type="ORF">PAI11_01480</name>
</gene>
<proteinExistence type="predicted"/>
<dbReference type="PANTHER" id="PTHR33164:SF43">
    <property type="entry name" value="HTH-TYPE TRANSCRIPTIONAL REPRESSOR YETL"/>
    <property type="match status" value="1"/>
</dbReference>
<dbReference type="PROSITE" id="PS50995">
    <property type="entry name" value="HTH_MARR_2"/>
    <property type="match status" value="1"/>
</dbReference>
<dbReference type="PANTHER" id="PTHR33164">
    <property type="entry name" value="TRANSCRIPTIONAL REGULATOR, MARR FAMILY"/>
    <property type="match status" value="1"/>
</dbReference>
<reference evidence="2 3" key="1">
    <citation type="journal article" date="2013" name="Biodegradation">
        <title>Quantitative proteomic analysis of ibuprofen-degrading Patulibacter sp. strain I11.</title>
        <authorList>
            <person name="Almeida B."/>
            <person name="Kjeldal H."/>
            <person name="Lolas I."/>
            <person name="Knudsen A.D."/>
            <person name="Carvalho G."/>
            <person name="Nielsen K.L."/>
            <person name="Barreto Crespo M.T."/>
            <person name="Stensballe A."/>
            <person name="Nielsen J.L."/>
        </authorList>
    </citation>
    <scope>NUCLEOTIDE SEQUENCE [LARGE SCALE GENOMIC DNA]</scope>
    <source>
        <strain evidence="2 3">I11</strain>
    </source>
</reference>
<sequence length="160" mass="17408">MSAIDIAATALPLTGERAERVEDLTRAFYGLLGAERRLKGRDQQRPGQLSHAQVRSLMELAKGGGTMSAGALARAVELNPASMTATLDHLEELGVVRRGRSDEDRRVVLVRLTDEGQEVVAERRERWQRLWGAALDGVPDADLAVAARTLRTVAGLLDDL</sequence>
<organism evidence="2 3">
    <name type="scientific">Patulibacter medicamentivorans</name>
    <dbReference type="NCBI Taxonomy" id="1097667"/>
    <lineage>
        <taxon>Bacteria</taxon>
        <taxon>Bacillati</taxon>
        <taxon>Actinomycetota</taxon>
        <taxon>Thermoleophilia</taxon>
        <taxon>Solirubrobacterales</taxon>
        <taxon>Patulibacteraceae</taxon>
        <taxon>Patulibacter</taxon>
    </lineage>
</organism>